<reference evidence="1 2" key="1">
    <citation type="journal article" date="2023" name="G3 (Bethesda)">
        <title>A chromosome-length genome assembly and annotation of blackberry (Rubus argutus, cv. 'Hillquist').</title>
        <authorList>
            <person name="Bruna T."/>
            <person name="Aryal R."/>
            <person name="Dudchenko O."/>
            <person name="Sargent D.J."/>
            <person name="Mead D."/>
            <person name="Buti M."/>
            <person name="Cavallini A."/>
            <person name="Hytonen T."/>
            <person name="Andres J."/>
            <person name="Pham M."/>
            <person name="Weisz D."/>
            <person name="Mascagni F."/>
            <person name="Usai G."/>
            <person name="Natali L."/>
            <person name="Bassil N."/>
            <person name="Fernandez G.E."/>
            <person name="Lomsadze A."/>
            <person name="Armour M."/>
            <person name="Olukolu B."/>
            <person name="Poorten T."/>
            <person name="Britton C."/>
            <person name="Davik J."/>
            <person name="Ashrafi H."/>
            <person name="Aiden E.L."/>
            <person name="Borodovsky M."/>
            <person name="Worthington M."/>
        </authorList>
    </citation>
    <scope>NUCLEOTIDE SEQUENCE [LARGE SCALE GENOMIC DNA]</scope>
    <source>
        <strain evidence="1">PI 553951</strain>
    </source>
</reference>
<accession>A0AAW1WFV5</accession>
<gene>
    <name evidence="1" type="ORF">M0R45_030975</name>
</gene>
<evidence type="ECO:0000313" key="2">
    <source>
        <dbReference type="Proteomes" id="UP001457282"/>
    </source>
</evidence>
<name>A0AAW1WFV5_RUBAR</name>
<comment type="caution">
    <text evidence="1">The sequence shown here is derived from an EMBL/GenBank/DDBJ whole genome shotgun (WGS) entry which is preliminary data.</text>
</comment>
<sequence>MRCDLVMSRQRERDAVKGWARLGGRDDDVFDGDEMQRCERWRELVATSLAHGGEVREHSGLTVWTHGMGSSCSC</sequence>
<protein>
    <recommendedName>
        <fullName evidence="3">MHC class I antigen</fullName>
    </recommendedName>
</protein>
<dbReference type="Proteomes" id="UP001457282">
    <property type="component" value="Unassembled WGS sequence"/>
</dbReference>
<organism evidence="1 2">
    <name type="scientific">Rubus argutus</name>
    <name type="common">Southern blackberry</name>
    <dbReference type="NCBI Taxonomy" id="59490"/>
    <lineage>
        <taxon>Eukaryota</taxon>
        <taxon>Viridiplantae</taxon>
        <taxon>Streptophyta</taxon>
        <taxon>Embryophyta</taxon>
        <taxon>Tracheophyta</taxon>
        <taxon>Spermatophyta</taxon>
        <taxon>Magnoliopsida</taxon>
        <taxon>eudicotyledons</taxon>
        <taxon>Gunneridae</taxon>
        <taxon>Pentapetalae</taxon>
        <taxon>rosids</taxon>
        <taxon>fabids</taxon>
        <taxon>Rosales</taxon>
        <taxon>Rosaceae</taxon>
        <taxon>Rosoideae</taxon>
        <taxon>Rosoideae incertae sedis</taxon>
        <taxon>Rubus</taxon>
    </lineage>
</organism>
<evidence type="ECO:0000313" key="1">
    <source>
        <dbReference type="EMBL" id="KAK9922513.1"/>
    </source>
</evidence>
<dbReference type="EMBL" id="JBEDUW010000006">
    <property type="protein sequence ID" value="KAK9922513.1"/>
    <property type="molecule type" value="Genomic_DNA"/>
</dbReference>
<proteinExistence type="predicted"/>
<dbReference type="AlphaFoldDB" id="A0AAW1WFV5"/>
<keyword evidence="2" id="KW-1185">Reference proteome</keyword>
<evidence type="ECO:0008006" key="3">
    <source>
        <dbReference type="Google" id="ProtNLM"/>
    </source>
</evidence>